<keyword evidence="3" id="KW-1185">Reference proteome</keyword>
<reference evidence="2 3" key="1">
    <citation type="submission" date="2023-11" db="EMBL/GenBank/DDBJ databases">
        <title>Peredibacter starrii A3.12.</title>
        <authorList>
            <person name="Mitchell R.J."/>
        </authorList>
    </citation>
    <scope>NUCLEOTIDE SEQUENCE [LARGE SCALE GENOMIC DNA]</scope>
    <source>
        <strain evidence="2 3">A3.12</strain>
    </source>
</reference>
<protein>
    <submittedName>
        <fullName evidence="2">Uncharacterized protein</fullName>
    </submittedName>
</protein>
<name>A0AAX4HKY6_9BACT</name>
<keyword evidence="1" id="KW-0732">Signal</keyword>
<dbReference type="EMBL" id="CP139487">
    <property type="protein sequence ID" value="WPU63830.1"/>
    <property type="molecule type" value="Genomic_DNA"/>
</dbReference>
<organism evidence="2 3">
    <name type="scientific">Peredibacter starrii</name>
    <dbReference type="NCBI Taxonomy" id="28202"/>
    <lineage>
        <taxon>Bacteria</taxon>
        <taxon>Pseudomonadati</taxon>
        <taxon>Bdellovibrionota</taxon>
        <taxon>Bacteriovoracia</taxon>
        <taxon>Bacteriovoracales</taxon>
        <taxon>Bacteriovoracaceae</taxon>
        <taxon>Peredibacter</taxon>
    </lineage>
</organism>
<dbReference type="KEGG" id="psti:SOO65_14135"/>
<dbReference type="RefSeq" id="WP_321391305.1">
    <property type="nucleotide sequence ID" value="NZ_CP139487.1"/>
</dbReference>
<feature type="chain" id="PRO_5043836593" evidence="1">
    <location>
        <begin position="19"/>
        <end position="1021"/>
    </location>
</feature>
<evidence type="ECO:0000313" key="3">
    <source>
        <dbReference type="Proteomes" id="UP001324634"/>
    </source>
</evidence>
<dbReference type="AlphaFoldDB" id="A0AAX4HKY6"/>
<feature type="signal peptide" evidence="1">
    <location>
        <begin position="1"/>
        <end position="18"/>
    </location>
</feature>
<proteinExistence type="predicted"/>
<evidence type="ECO:0000256" key="1">
    <source>
        <dbReference type="SAM" id="SignalP"/>
    </source>
</evidence>
<evidence type="ECO:0000313" key="2">
    <source>
        <dbReference type="EMBL" id="WPU63830.1"/>
    </source>
</evidence>
<accession>A0AAX4HKY6</accession>
<sequence length="1021" mass="115787">MKRLALLLVLLWSAWVFAQDKGTIPDRYMNDPAVDLTRHGKLLMPDEVHKLREDSKGRFDISTLNPEESSDLWKDTFVKSLPLDKNPVIDMDEVSYHSPVLSPSGIFRFNITNGGDGKLYTMMLSKNVHSVLLAKSLLRKIGYQIPDIKYLPRVIIKFKNEADKKGFTSYLENVAFAGAAKNWVIEELEDNKLLLQDLVIMDSNHTIYNLAVGVTSDMIQSRRLLSSLAVPLSIVNLTESVNMLRWNVGVKDGNGIALFHDQLPEFQCTWDDARWISRRIEKLTREDWKEIVDSTHIPKAVQMILVEKLISRRNSAMKLFKVDADELKVDSNISNGVELVNGKLTQQNWPGYASRFAYGDPDSPLADSEMRSFLKSRGISTLLDLVVAQINQLPFLGTDIQKINNEKFQEQVNKVIADSVGKQLPEELPLKSWIFPTFRGQLILSRNLVTGTYLGTDNLVQLVDTVGVAVGAGAFVGVMGLPTPLNAYASGEALMMRTYAHLRPVTSIQKSLKYPFKNIMIPLVQRDYGQKLHSAATIALDPNASEETRVAKIEEALKPFKDSMDVGESILITDSLATYAGAKVGAGYEKFITASVALSPGHQVVSRFHVHRKTADTFQIYRDLGNVGSFGLSFTLDSLIPVLDVSYKKSAGHARVKFYQLNLNAKNPDVIKNASLLRRAIVSSSTRDIEEDEKGKPFILKHNFKEQSPQMKLFFWQWQWLNSSTNISVTNPKGDERFFRRQYHGITKGKNYQSYVNQLISHWVNLIFERKAGLSEGGSNPGYSYKGSGETRYLTLDEELTQTGKKIEPFVKLSRIYNGWSIDRKKAEKILDDMKQRYRFDFFNAPVLNDTRRIFMYNISLNIFFYKNGIETLLSMKDDQIKQIFRENMQQKNLMINPATVEDADTGVDKFIRFLTRFRKYEEKGDSVKANKYLLKALSQAELKVNLKGMIALMGGEENIYMNSRIDGFREGDEDGDKAIVSNSLGEFGSSNILGPVVQVQRQSEMIEGEFFIYWMMTRLI</sequence>
<gene>
    <name evidence="2" type="ORF">SOO65_14135</name>
</gene>
<dbReference type="Proteomes" id="UP001324634">
    <property type="component" value="Chromosome"/>
</dbReference>